<dbReference type="Proteomes" id="UP000299102">
    <property type="component" value="Unassembled WGS sequence"/>
</dbReference>
<evidence type="ECO:0000313" key="2">
    <source>
        <dbReference type="Proteomes" id="UP000299102"/>
    </source>
</evidence>
<protein>
    <submittedName>
        <fullName evidence="1">Uncharacterized protein</fullName>
    </submittedName>
</protein>
<evidence type="ECO:0000313" key="1">
    <source>
        <dbReference type="EMBL" id="GBP87740.1"/>
    </source>
</evidence>
<proteinExistence type="predicted"/>
<sequence length="135" mass="15070">MEIRKKIEQCHERGLQIALAWDSGHSDITGNEYVGLVAKDATSCGDKILCINYSHDLVALSKSASFLCGLTTGRLPKSLKGSIIPIFKPSIPSKPWFLKFKYSKRATSTICRMRLGHCSTPMHLTKFRLRDLLAC</sequence>
<dbReference type="EMBL" id="BGZK01001880">
    <property type="protein sequence ID" value="GBP87740.1"/>
    <property type="molecule type" value="Genomic_DNA"/>
</dbReference>
<comment type="caution">
    <text evidence="1">The sequence shown here is derived from an EMBL/GenBank/DDBJ whole genome shotgun (WGS) entry which is preliminary data.</text>
</comment>
<reference evidence="1 2" key="1">
    <citation type="journal article" date="2019" name="Commun. Biol.">
        <title>The bagworm genome reveals a unique fibroin gene that provides high tensile strength.</title>
        <authorList>
            <person name="Kono N."/>
            <person name="Nakamura H."/>
            <person name="Ohtoshi R."/>
            <person name="Tomita M."/>
            <person name="Numata K."/>
            <person name="Arakawa K."/>
        </authorList>
    </citation>
    <scope>NUCLEOTIDE SEQUENCE [LARGE SCALE GENOMIC DNA]</scope>
</reference>
<name>A0A4C1ZIS7_EUMVA</name>
<gene>
    <name evidence="1" type="ORF">EVAR_19921_1</name>
</gene>
<accession>A0A4C1ZIS7</accession>
<dbReference type="AlphaFoldDB" id="A0A4C1ZIS7"/>
<dbReference type="OrthoDB" id="8058536at2759"/>
<keyword evidence="2" id="KW-1185">Reference proteome</keyword>
<organism evidence="1 2">
    <name type="scientific">Eumeta variegata</name>
    <name type="common">Bagworm moth</name>
    <name type="synonym">Eumeta japonica</name>
    <dbReference type="NCBI Taxonomy" id="151549"/>
    <lineage>
        <taxon>Eukaryota</taxon>
        <taxon>Metazoa</taxon>
        <taxon>Ecdysozoa</taxon>
        <taxon>Arthropoda</taxon>
        <taxon>Hexapoda</taxon>
        <taxon>Insecta</taxon>
        <taxon>Pterygota</taxon>
        <taxon>Neoptera</taxon>
        <taxon>Endopterygota</taxon>
        <taxon>Lepidoptera</taxon>
        <taxon>Glossata</taxon>
        <taxon>Ditrysia</taxon>
        <taxon>Tineoidea</taxon>
        <taxon>Psychidae</taxon>
        <taxon>Oiketicinae</taxon>
        <taxon>Eumeta</taxon>
    </lineage>
</organism>